<dbReference type="InterPro" id="IPR050807">
    <property type="entry name" value="TransReg_Diox_bact_type"/>
</dbReference>
<evidence type="ECO:0000259" key="3">
    <source>
        <dbReference type="PROSITE" id="PS50943"/>
    </source>
</evidence>
<comment type="caution">
    <text evidence="4">The sequence shown here is derived from an EMBL/GenBank/DDBJ whole genome shotgun (WGS) entry which is preliminary data.</text>
</comment>
<name>A0ABV9F7L2_9SPHN</name>
<organism evidence="4 5">
    <name type="scientific">Sphingobium tyrosinilyticum</name>
    <dbReference type="NCBI Taxonomy" id="2715436"/>
    <lineage>
        <taxon>Bacteria</taxon>
        <taxon>Pseudomonadati</taxon>
        <taxon>Pseudomonadota</taxon>
        <taxon>Alphaproteobacteria</taxon>
        <taxon>Sphingomonadales</taxon>
        <taxon>Sphingomonadaceae</taxon>
        <taxon>Sphingobium</taxon>
    </lineage>
</organism>
<dbReference type="Gene3D" id="2.40.10.220">
    <property type="entry name" value="predicted glycosyltransferase like domains"/>
    <property type="match status" value="1"/>
</dbReference>
<dbReference type="InterPro" id="IPR001387">
    <property type="entry name" value="Cro/C1-type_HTH"/>
</dbReference>
<dbReference type="SUPFAM" id="SSF141371">
    <property type="entry name" value="PilZ domain-like"/>
    <property type="match status" value="1"/>
</dbReference>
<dbReference type="Gene3D" id="1.10.260.40">
    <property type="entry name" value="lambda repressor-like DNA-binding domains"/>
    <property type="match status" value="1"/>
</dbReference>
<dbReference type="Pfam" id="PF07238">
    <property type="entry name" value="PilZ"/>
    <property type="match status" value="1"/>
</dbReference>
<gene>
    <name evidence="4" type="ORF">ACFO3E_18870</name>
</gene>
<feature type="region of interest" description="Disordered" evidence="2">
    <location>
        <begin position="103"/>
        <end position="122"/>
    </location>
</feature>
<dbReference type="Proteomes" id="UP001595957">
    <property type="component" value="Unassembled WGS sequence"/>
</dbReference>
<keyword evidence="5" id="KW-1185">Reference proteome</keyword>
<feature type="domain" description="HTH cro/C1-type" evidence="3">
    <location>
        <begin position="130"/>
        <end position="184"/>
    </location>
</feature>
<dbReference type="CDD" id="cd00093">
    <property type="entry name" value="HTH_XRE"/>
    <property type="match status" value="1"/>
</dbReference>
<dbReference type="PANTHER" id="PTHR46797:SF1">
    <property type="entry name" value="METHYLPHOSPHONATE SYNTHASE"/>
    <property type="match status" value="1"/>
</dbReference>
<dbReference type="PROSITE" id="PS50943">
    <property type="entry name" value="HTH_CROC1"/>
    <property type="match status" value="1"/>
</dbReference>
<protein>
    <submittedName>
        <fullName evidence="4">Helix-turn-helix domain-containing protein</fullName>
    </submittedName>
</protein>
<dbReference type="InterPro" id="IPR009875">
    <property type="entry name" value="PilZ_domain"/>
</dbReference>
<dbReference type="SUPFAM" id="SSF47413">
    <property type="entry name" value="lambda repressor-like DNA-binding domains"/>
    <property type="match status" value="1"/>
</dbReference>
<sequence>MSIDPVIEQSPATGEKRETARWPIRLEVPGALGNEPADVTVHDISTAGMLIETRSKLKLGQVVLVSLPEAGTVATRVVWQDDPLFGCRFDEALPQAAVSATRLRSSKRSNGSPVDHVVQGNGPEMLPERLRRLRRERGLSRAALSERTGFSKPSLWAWESGKTMPRRKSLIILAEVFGLTEQQLLLGETAAAPRESRPAEGAHGGQQLHEVIDAAKRQIAQHAGVDKSQVHVRIDY</sequence>
<evidence type="ECO:0000256" key="2">
    <source>
        <dbReference type="SAM" id="MobiDB-lite"/>
    </source>
</evidence>
<reference evidence="5" key="1">
    <citation type="journal article" date="2019" name="Int. J. Syst. Evol. Microbiol.">
        <title>The Global Catalogue of Microorganisms (GCM) 10K type strain sequencing project: providing services to taxonomists for standard genome sequencing and annotation.</title>
        <authorList>
            <consortium name="The Broad Institute Genomics Platform"/>
            <consortium name="The Broad Institute Genome Sequencing Center for Infectious Disease"/>
            <person name="Wu L."/>
            <person name="Ma J."/>
        </authorList>
    </citation>
    <scope>NUCLEOTIDE SEQUENCE [LARGE SCALE GENOMIC DNA]</scope>
    <source>
        <strain evidence="5">NBRC 103632</strain>
    </source>
</reference>
<dbReference type="Pfam" id="PF12844">
    <property type="entry name" value="HTH_19"/>
    <property type="match status" value="1"/>
</dbReference>
<evidence type="ECO:0000313" key="4">
    <source>
        <dbReference type="EMBL" id="MFC4596214.1"/>
    </source>
</evidence>
<accession>A0ABV9F7L2</accession>
<dbReference type="EMBL" id="JBHSFZ010000064">
    <property type="protein sequence ID" value="MFC4596214.1"/>
    <property type="molecule type" value="Genomic_DNA"/>
</dbReference>
<dbReference type="RefSeq" id="WP_066528080.1">
    <property type="nucleotide sequence ID" value="NZ_JBHSFZ010000064.1"/>
</dbReference>
<proteinExistence type="predicted"/>
<dbReference type="SMART" id="SM00530">
    <property type="entry name" value="HTH_XRE"/>
    <property type="match status" value="1"/>
</dbReference>
<evidence type="ECO:0000313" key="5">
    <source>
        <dbReference type="Proteomes" id="UP001595957"/>
    </source>
</evidence>
<dbReference type="InterPro" id="IPR010982">
    <property type="entry name" value="Lambda_DNA-bd_dom_sf"/>
</dbReference>
<evidence type="ECO:0000256" key="1">
    <source>
        <dbReference type="ARBA" id="ARBA00023125"/>
    </source>
</evidence>
<dbReference type="PANTHER" id="PTHR46797">
    <property type="entry name" value="HTH-TYPE TRANSCRIPTIONAL REGULATOR"/>
    <property type="match status" value="1"/>
</dbReference>
<keyword evidence="1" id="KW-0238">DNA-binding</keyword>